<reference evidence="3 4" key="1">
    <citation type="journal article" date="2018" name="Int. J. Syst. Evol. Microbiol.">
        <title>Pseudooceanicola lipolyticus sp. nov., a marine alphaproteobacterium, reclassification of Oceanicola flagellatus as Pseudooceanicola flagellatus comb. nov. and emended description of the genus Pseudooceanicola.</title>
        <authorList>
            <person name="Huang M.-M."/>
            <person name="Guo L.-L."/>
            <person name="Wu Y.-H."/>
            <person name="Lai Q.-L."/>
            <person name="Shao Z.-Z."/>
            <person name="Wang C.-S."/>
            <person name="Wu M."/>
            <person name="Xu X.-W."/>
        </authorList>
    </citation>
    <scope>NUCLEOTIDE SEQUENCE [LARGE SCALE GENOMIC DNA]</scope>
    <source>
        <strain evidence="3 4">Ar-45</strain>
    </source>
</reference>
<dbReference type="Proteomes" id="UP000231702">
    <property type="component" value="Unassembled WGS sequence"/>
</dbReference>
<dbReference type="EMBL" id="PGTD01000023">
    <property type="protein sequence ID" value="PJE26001.1"/>
    <property type="molecule type" value="Genomic_DNA"/>
</dbReference>
<feature type="region of interest" description="Disordered" evidence="1">
    <location>
        <begin position="58"/>
        <end position="79"/>
    </location>
</feature>
<evidence type="ECO:0000256" key="1">
    <source>
        <dbReference type="SAM" id="MobiDB-lite"/>
    </source>
</evidence>
<protein>
    <recommendedName>
        <fullName evidence="2">Hemerythrin-like domain-containing protein</fullName>
    </recommendedName>
</protein>
<name>A0ABX4MIZ0_9RHOB</name>
<feature type="region of interest" description="Disordered" evidence="1">
    <location>
        <begin position="1"/>
        <end position="39"/>
    </location>
</feature>
<evidence type="ECO:0000313" key="4">
    <source>
        <dbReference type="Proteomes" id="UP000231702"/>
    </source>
</evidence>
<evidence type="ECO:0000259" key="2">
    <source>
        <dbReference type="Pfam" id="PF01814"/>
    </source>
</evidence>
<sequence length="240" mass="26521">MEPEAPALPAFGPRPADMRQSSARAGSRRPRRTDLLDLAGRKPLLPVMTDLSTQSLDELSLDEAARPKAPPVPEATDMHRRQGSQLAAIHRHYLMEIAQIAAVLTRIEAGDTPPDHLKRIVLSLDMAENFRAFGSLCGRECQVLKFHHDIEGADMFPRIEAAGGGMFRQVVAKLQSEHEVVHELIIRLARAAEALSQDPSDENFAHAGATFRKLEEVVRSHFGYEETELAEAIGYYLGAI</sequence>
<proteinExistence type="predicted"/>
<gene>
    <name evidence="3" type="ORF">CVM39_20105</name>
</gene>
<evidence type="ECO:0000313" key="3">
    <source>
        <dbReference type="EMBL" id="PJE26001.1"/>
    </source>
</evidence>
<dbReference type="InterPro" id="IPR012312">
    <property type="entry name" value="Hemerythrin-like"/>
</dbReference>
<dbReference type="Pfam" id="PF01814">
    <property type="entry name" value="Hemerythrin"/>
    <property type="match status" value="1"/>
</dbReference>
<feature type="domain" description="Hemerythrin-like" evidence="2">
    <location>
        <begin position="88"/>
        <end position="232"/>
    </location>
</feature>
<keyword evidence="4" id="KW-1185">Reference proteome</keyword>
<comment type="caution">
    <text evidence="3">The sequence shown here is derived from an EMBL/GenBank/DDBJ whole genome shotgun (WGS) entry which is preliminary data.</text>
</comment>
<dbReference type="Gene3D" id="1.20.120.520">
    <property type="entry name" value="nmb1532 protein domain like"/>
    <property type="match status" value="1"/>
</dbReference>
<organism evidence="3 4">
    <name type="scientific">Pseudooceanicola antarcticus</name>
    <dbReference type="NCBI Taxonomy" id="1247613"/>
    <lineage>
        <taxon>Bacteria</taxon>
        <taxon>Pseudomonadati</taxon>
        <taxon>Pseudomonadota</taxon>
        <taxon>Alphaproteobacteria</taxon>
        <taxon>Rhodobacterales</taxon>
        <taxon>Paracoccaceae</taxon>
        <taxon>Pseudooceanicola</taxon>
    </lineage>
</organism>
<accession>A0ABX4MIZ0</accession>